<dbReference type="InterPro" id="IPR050272">
    <property type="entry name" value="Isochorismatase-like_hydrls"/>
</dbReference>
<reference evidence="5 7" key="2">
    <citation type="submission" date="2018-06" db="EMBL/GenBank/DDBJ databases">
        <authorList>
            <consortium name="Pathogen Informatics"/>
            <person name="Doyle S."/>
        </authorList>
    </citation>
    <scope>NUCLEOTIDE SEQUENCE [LARGE SCALE GENOMIC DNA]</scope>
    <source>
        <strain evidence="5 7">NCTC9810</strain>
    </source>
</reference>
<keyword evidence="6" id="KW-1185">Reference proteome</keyword>
<evidence type="ECO:0000256" key="2">
    <source>
        <dbReference type="ARBA" id="ARBA00022801"/>
    </source>
</evidence>
<proteinExistence type="inferred from homology"/>
<evidence type="ECO:0000256" key="1">
    <source>
        <dbReference type="ARBA" id="ARBA00006336"/>
    </source>
</evidence>
<dbReference type="SUPFAM" id="SSF52499">
    <property type="entry name" value="Isochorismatase-like hydrolases"/>
    <property type="match status" value="1"/>
</dbReference>
<dbReference type="RefSeq" id="WP_101540140.1">
    <property type="nucleotide sequence ID" value="NZ_CALTZC010000032.1"/>
</dbReference>
<dbReference type="EMBL" id="PKGS01000002">
    <property type="protein sequence ID" value="PKZ17069.1"/>
    <property type="molecule type" value="Genomic_DNA"/>
</dbReference>
<evidence type="ECO:0000259" key="3">
    <source>
        <dbReference type="Pfam" id="PF00857"/>
    </source>
</evidence>
<dbReference type="InterPro" id="IPR036380">
    <property type="entry name" value="Isochorismatase-like_sf"/>
</dbReference>
<dbReference type="OrthoDB" id="257098at2"/>
<dbReference type="EC" id="3.-.-.-" evidence="5"/>
<gene>
    <name evidence="5" type="primary">yecD</name>
    <name evidence="4" type="ORF">CYJ34_04615</name>
    <name evidence="5" type="ORF">NCTC9810_00703</name>
</gene>
<dbReference type="Proteomes" id="UP000255124">
    <property type="component" value="Unassembled WGS sequence"/>
</dbReference>
<evidence type="ECO:0000313" key="6">
    <source>
        <dbReference type="Proteomes" id="UP000234335"/>
    </source>
</evidence>
<reference evidence="4 6" key="1">
    <citation type="submission" date="2017-12" db="EMBL/GenBank/DDBJ databases">
        <title>Phylogenetic diversity of female urinary microbiome.</title>
        <authorList>
            <person name="Thomas-White K."/>
            <person name="Wolfe A.J."/>
        </authorList>
    </citation>
    <scope>NUCLEOTIDE SEQUENCE [LARGE SCALE GENOMIC DNA]</scope>
    <source>
        <strain evidence="4 6">UMB0119</strain>
    </source>
</reference>
<dbReference type="PANTHER" id="PTHR43540:SF1">
    <property type="entry name" value="ISOCHORISMATASE HYDROLASE"/>
    <property type="match status" value="1"/>
</dbReference>
<dbReference type="Gene3D" id="3.40.50.850">
    <property type="entry name" value="Isochorismatase-like"/>
    <property type="match status" value="1"/>
</dbReference>
<dbReference type="PANTHER" id="PTHR43540">
    <property type="entry name" value="PEROXYUREIDOACRYLATE/UREIDOACRYLATE AMIDOHYDROLASE-RELATED"/>
    <property type="match status" value="1"/>
</dbReference>
<organism evidence="4 6">
    <name type="scientific">Anaerococcus octavius</name>
    <dbReference type="NCBI Taxonomy" id="54007"/>
    <lineage>
        <taxon>Bacteria</taxon>
        <taxon>Bacillati</taxon>
        <taxon>Bacillota</taxon>
        <taxon>Tissierellia</taxon>
        <taxon>Tissierellales</taxon>
        <taxon>Peptoniphilaceae</taxon>
        <taxon>Anaerococcus</taxon>
    </lineage>
</organism>
<keyword evidence="2 4" id="KW-0378">Hydrolase</keyword>
<sequence length="232" mass="26475">MKLDRKFVSKYYEHVEDFPDLDIDLSKTILLIVDYQNEFCLTDFGEAKEFKEDGLWDSWKPYFDKMHQVALPNTEKVLNYFRDNDLLVSYGLIACQREDGRDRSPVQKSDGWNNMLMPVNSYAAQVVDPLKPIDDEIVVYKTTDSVTTGTNYLHLLDNMDIETVVVCGMVTDQCVASTVRGLADAGYNVITVHDACIAASEELHEAELKIMNVIYTYVLSTEDTLKLLDESK</sequence>
<dbReference type="Pfam" id="PF00857">
    <property type="entry name" value="Isochorismatase"/>
    <property type="match status" value="1"/>
</dbReference>
<evidence type="ECO:0000313" key="4">
    <source>
        <dbReference type="EMBL" id="PKZ17069.1"/>
    </source>
</evidence>
<protein>
    <submittedName>
        <fullName evidence="4">Cysteine hydrolase</fullName>
    </submittedName>
    <submittedName>
        <fullName evidence="5">Isochorismatase family protein yecD</fullName>
        <ecNumber evidence="5">3.-.-.-</ecNumber>
    </submittedName>
</protein>
<dbReference type="InterPro" id="IPR000868">
    <property type="entry name" value="Isochorismatase-like_dom"/>
</dbReference>
<evidence type="ECO:0000313" key="5">
    <source>
        <dbReference type="EMBL" id="SUU92375.1"/>
    </source>
</evidence>
<feature type="domain" description="Isochorismatase-like" evidence="3">
    <location>
        <begin position="28"/>
        <end position="223"/>
    </location>
</feature>
<comment type="similarity">
    <text evidence="1">Belongs to the isochorismatase family.</text>
</comment>
<dbReference type="CDD" id="cd00431">
    <property type="entry name" value="cysteine_hydrolases"/>
    <property type="match status" value="1"/>
</dbReference>
<accession>A0A2I1MAH1</accession>
<name>A0A2I1MAH1_9FIRM</name>
<dbReference type="AlphaFoldDB" id="A0A2I1MAH1"/>
<dbReference type="Proteomes" id="UP000234335">
    <property type="component" value="Unassembled WGS sequence"/>
</dbReference>
<dbReference type="EMBL" id="UFTA01000002">
    <property type="protein sequence ID" value="SUU92375.1"/>
    <property type="molecule type" value="Genomic_DNA"/>
</dbReference>
<evidence type="ECO:0000313" key="7">
    <source>
        <dbReference type="Proteomes" id="UP000255124"/>
    </source>
</evidence>
<dbReference type="GO" id="GO:0016787">
    <property type="term" value="F:hydrolase activity"/>
    <property type="evidence" value="ECO:0007669"/>
    <property type="project" value="UniProtKB-KW"/>
</dbReference>